<accession>A0AA87ZT27</accession>
<name>A0AA87ZT27_FICCA</name>
<organism evidence="1 2">
    <name type="scientific">Ficus carica</name>
    <name type="common">Common fig</name>
    <dbReference type="NCBI Taxonomy" id="3494"/>
    <lineage>
        <taxon>Eukaryota</taxon>
        <taxon>Viridiplantae</taxon>
        <taxon>Streptophyta</taxon>
        <taxon>Embryophyta</taxon>
        <taxon>Tracheophyta</taxon>
        <taxon>Spermatophyta</taxon>
        <taxon>Magnoliopsida</taxon>
        <taxon>eudicotyledons</taxon>
        <taxon>Gunneridae</taxon>
        <taxon>Pentapetalae</taxon>
        <taxon>rosids</taxon>
        <taxon>fabids</taxon>
        <taxon>Rosales</taxon>
        <taxon>Moraceae</taxon>
        <taxon>Ficeae</taxon>
        <taxon>Ficus</taxon>
    </lineage>
</organism>
<dbReference type="EMBL" id="BTGU01000003">
    <property type="protein sequence ID" value="GMN32608.1"/>
    <property type="molecule type" value="Genomic_DNA"/>
</dbReference>
<sequence>MGGSLGIAVGGGRRRSVHGRVAADQIDMGLCGDDAHRCDGLATTLATRRGDGFAITPAARQCDSFATMGLGAVRNRWAPAAARGIRDRGA</sequence>
<gene>
    <name evidence="1" type="ORF">TIFTF001_003766</name>
</gene>
<evidence type="ECO:0000313" key="2">
    <source>
        <dbReference type="Proteomes" id="UP001187192"/>
    </source>
</evidence>
<protein>
    <submittedName>
        <fullName evidence="1">Uncharacterized protein</fullName>
    </submittedName>
</protein>
<keyword evidence="2" id="KW-1185">Reference proteome</keyword>
<comment type="caution">
    <text evidence="1">The sequence shown here is derived from an EMBL/GenBank/DDBJ whole genome shotgun (WGS) entry which is preliminary data.</text>
</comment>
<dbReference type="AlphaFoldDB" id="A0AA87ZT27"/>
<dbReference type="Proteomes" id="UP001187192">
    <property type="component" value="Unassembled WGS sequence"/>
</dbReference>
<proteinExistence type="predicted"/>
<evidence type="ECO:0000313" key="1">
    <source>
        <dbReference type="EMBL" id="GMN32608.1"/>
    </source>
</evidence>
<dbReference type="Gramene" id="FCD_00006714-RA">
    <property type="protein sequence ID" value="FCD_00006714-RA:cds"/>
    <property type="gene ID" value="FCD_00006714"/>
</dbReference>
<reference evidence="1" key="1">
    <citation type="submission" date="2023-07" db="EMBL/GenBank/DDBJ databases">
        <title>draft genome sequence of fig (Ficus carica).</title>
        <authorList>
            <person name="Takahashi T."/>
            <person name="Nishimura K."/>
        </authorList>
    </citation>
    <scope>NUCLEOTIDE SEQUENCE</scope>
</reference>